<dbReference type="GO" id="GO:0005891">
    <property type="term" value="C:voltage-gated calcium channel complex"/>
    <property type="evidence" value="ECO:0007669"/>
    <property type="project" value="InterPro"/>
</dbReference>
<keyword evidence="8 31" id="KW-0107">Calcium channel</keyword>
<evidence type="ECO:0000256" key="31">
    <source>
        <dbReference type="RuleBase" id="RU003808"/>
    </source>
</evidence>
<evidence type="ECO:0000256" key="12">
    <source>
        <dbReference type="ARBA" id="ARBA00022837"/>
    </source>
</evidence>
<dbReference type="Pfam" id="PF16905">
    <property type="entry name" value="GPHH"/>
    <property type="match status" value="1"/>
</dbReference>
<evidence type="ECO:0000256" key="6">
    <source>
        <dbReference type="ARBA" id="ARBA00022553"/>
    </source>
</evidence>
<dbReference type="PRINTS" id="PR01635">
    <property type="entry name" value="LVDCCALPHA1C"/>
</dbReference>
<dbReference type="Pfam" id="PF08763">
    <property type="entry name" value="Ca_chan_IQ"/>
    <property type="match status" value="1"/>
</dbReference>
<feature type="transmembrane region" description="Helical" evidence="33">
    <location>
        <begin position="1145"/>
        <end position="1165"/>
    </location>
</feature>
<dbReference type="InterPro" id="IPR027359">
    <property type="entry name" value="Volt_channel_dom_sf"/>
</dbReference>
<feature type="region of interest" description="Disordered" evidence="32">
    <location>
        <begin position="706"/>
        <end position="729"/>
    </location>
</feature>
<evidence type="ECO:0000256" key="27">
    <source>
        <dbReference type="ARBA" id="ARBA00036634"/>
    </source>
</evidence>
<evidence type="ECO:0000256" key="14">
    <source>
        <dbReference type="ARBA" id="ARBA00022882"/>
    </source>
</evidence>
<dbReference type="GeneTree" id="ENSGT00940000156127"/>
<dbReference type="PRINTS" id="PR00167">
    <property type="entry name" value="CACHANNEL"/>
</dbReference>
<keyword evidence="22" id="KW-0966">Cell projection</keyword>
<dbReference type="GO" id="GO:0098839">
    <property type="term" value="C:postsynaptic density membrane"/>
    <property type="evidence" value="ECO:0007669"/>
    <property type="project" value="UniProtKB-SubCell"/>
</dbReference>
<keyword evidence="13" id="KW-0112">Calmodulin-binding</keyword>
<reference evidence="35" key="1">
    <citation type="submission" date="2025-08" db="UniProtKB">
        <authorList>
            <consortium name="Ensembl"/>
        </authorList>
    </citation>
    <scope>IDENTIFICATION</scope>
</reference>
<feature type="transmembrane region" description="Helical" evidence="33">
    <location>
        <begin position="558"/>
        <end position="577"/>
    </location>
</feature>
<dbReference type="GO" id="GO:0008331">
    <property type="term" value="F:high voltage-gated calcium channel activity"/>
    <property type="evidence" value="ECO:0007669"/>
    <property type="project" value="TreeGrafter"/>
</dbReference>
<evidence type="ECO:0000256" key="24">
    <source>
        <dbReference type="ARBA" id="ARBA00024012"/>
    </source>
</evidence>
<dbReference type="Proteomes" id="UP000261340">
    <property type="component" value="Unplaced"/>
</dbReference>
<dbReference type="GO" id="GO:0008016">
    <property type="term" value="P:regulation of heart contraction"/>
    <property type="evidence" value="ECO:0007669"/>
    <property type="project" value="UniProtKB-ARBA"/>
</dbReference>
<feature type="compositionally biased region" description="Polar residues" evidence="32">
    <location>
        <begin position="1678"/>
        <end position="1687"/>
    </location>
</feature>
<evidence type="ECO:0000256" key="33">
    <source>
        <dbReference type="SAM" id="Phobius"/>
    </source>
</evidence>
<evidence type="ECO:0000256" key="15">
    <source>
        <dbReference type="ARBA" id="ARBA00022989"/>
    </source>
</evidence>
<keyword evidence="7 31" id="KW-0109">Calcium transport</keyword>
<feature type="transmembrane region" description="Helical" evidence="33">
    <location>
        <begin position="770"/>
        <end position="788"/>
    </location>
</feature>
<evidence type="ECO:0000256" key="8">
    <source>
        <dbReference type="ARBA" id="ARBA00022673"/>
    </source>
</evidence>
<dbReference type="GO" id="GO:0042391">
    <property type="term" value="P:regulation of membrane potential"/>
    <property type="evidence" value="ECO:0007669"/>
    <property type="project" value="UniProtKB-ARBA"/>
</dbReference>
<feature type="compositionally biased region" description="Acidic residues" evidence="32">
    <location>
        <begin position="712"/>
        <end position="721"/>
    </location>
</feature>
<keyword evidence="4" id="KW-0813">Transport</keyword>
<dbReference type="Gene3D" id="1.20.120.350">
    <property type="entry name" value="Voltage-gated potassium channels. Chain C"/>
    <property type="match status" value="4"/>
</dbReference>
<dbReference type="FunFam" id="1.10.287.70:FF:000021">
    <property type="entry name" value="Voltage-dependent L-type calcium channel subunit alpha"/>
    <property type="match status" value="1"/>
</dbReference>
<evidence type="ECO:0000256" key="7">
    <source>
        <dbReference type="ARBA" id="ARBA00022568"/>
    </source>
</evidence>
<dbReference type="FunFam" id="1.20.120.350:FF:000006">
    <property type="entry name" value="Voltage-dependent L-type calcium channel subunit alpha"/>
    <property type="match status" value="1"/>
</dbReference>
<evidence type="ECO:0000256" key="22">
    <source>
        <dbReference type="ARBA" id="ARBA00023273"/>
    </source>
</evidence>
<protein>
    <recommendedName>
        <fullName evidence="31">Voltage-dependent L-type calcium channel subunit alpha</fullName>
    </recommendedName>
</protein>
<dbReference type="InterPro" id="IPR031649">
    <property type="entry name" value="GPHH_dom"/>
</dbReference>
<dbReference type="InterPro" id="IPR005446">
    <property type="entry name" value="VDCC_L_a1su"/>
</dbReference>
<dbReference type="FunFam" id="1.10.287.70:FF:000009">
    <property type="entry name" value="Voltage-dependent L-type calcium channel subunit alpha"/>
    <property type="match status" value="1"/>
</dbReference>
<evidence type="ECO:0000256" key="26">
    <source>
        <dbReference type="ARBA" id="ARBA00034112"/>
    </source>
</evidence>
<comment type="catalytic activity">
    <reaction evidence="27">
        <text>Ca(2+)(in) = Ca(2+)(out)</text>
        <dbReference type="Rhea" id="RHEA:29671"/>
        <dbReference type="ChEBI" id="CHEBI:29108"/>
    </reaction>
</comment>
<organism evidence="35 36">
    <name type="scientific">Amphilophus citrinellus</name>
    <name type="common">Midas cichlid</name>
    <name type="synonym">Cichlasoma citrinellum</name>
    <dbReference type="NCBI Taxonomy" id="61819"/>
    <lineage>
        <taxon>Eukaryota</taxon>
        <taxon>Metazoa</taxon>
        <taxon>Chordata</taxon>
        <taxon>Craniata</taxon>
        <taxon>Vertebrata</taxon>
        <taxon>Euteleostomi</taxon>
        <taxon>Actinopterygii</taxon>
        <taxon>Neopterygii</taxon>
        <taxon>Teleostei</taxon>
        <taxon>Neoteleostei</taxon>
        <taxon>Acanthomorphata</taxon>
        <taxon>Ovalentaria</taxon>
        <taxon>Cichlomorphae</taxon>
        <taxon>Cichliformes</taxon>
        <taxon>Cichlidae</taxon>
        <taxon>New World cichlids</taxon>
        <taxon>Cichlasomatinae</taxon>
        <taxon>Heroini</taxon>
        <taxon>Amphilophus</taxon>
    </lineage>
</organism>
<evidence type="ECO:0000256" key="23">
    <source>
        <dbReference type="ARBA" id="ARBA00023303"/>
    </source>
</evidence>
<dbReference type="Gene3D" id="1.10.287.70">
    <property type="match status" value="4"/>
</dbReference>
<keyword evidence="20 30" id="KW-0325">Glycoprotein</keyword>
<keyword evidence="17" id="KW-0406">Ion transport</keyword>
<evidence type="ECO:0000256" key="3">
    <source>
        <dbReference type="ARBA" id="ARBA00004484"/>
    </source>
</evidence>
<dbReference type="PANTHER" id="PTHR45628:SF10">
    <property type="entry name" value="VOLTAGE-DEPENDENT L-TYPE CALCIUM CHANNEL SUBUNIT ALPHA-1C"/>
    <property type="match status" value="1"/>
</dbReference>
<feature type="transmembrane region" description="Helical" evidence="33">
    <location>
        <begin position="1110"/>
        <end position="1133"/>
    </location>
</feature>
<keyword evidence="23" id="KW-0407">Ion channel</keyword>
<feature type="transmembrane region" description="Helical" evidence="33">
    <location>
        <begin position="625"/>
        <end position="647"/>
    </location>
</feature>
<dbReference type="InterPro" id="IPR005451">
    <property type="entry name" value="VDCC_L_a1csu"/>
</dbReference>
<keyword evidence="11" id="KW-0677">Repeat</keyword>
<dbReference type="FunFam" id="1.20.120.350:FF:000020">
    <property type="entry name" value="Voltage-dependent L-type calcium channel subunit alpha"/>
    <property type="match status" value="1"/>
</dbReference>
<dbReference type="Gene3D" id="6.10.250.2500">
    <property type="match status" value="1"/>
</dbReference>
<dbReference type="FunFam" id="1.10.238.10:FF:000063">
    <property type="entry name" value="Voltage-dependent N-type calcium channel subunit alpha"/>
    <property type="match status" value="1"/>
</dbReference>
<feature type="transmembrane region" description="Helical" evidence="33">
    <location>
        <begin position="211"/>
        <end position="230"/>
    </location>
</feature>
<feature type="transmembrane region" description="Helical" evidence="33">
    <location>
        <begin position="886"/>
        <end position="915"/>
    </location>
</feature>
<dbReference type="InterPro" id="IPR002077">
    <property type="entry name" value="VDCCAlpha1"/>
</dbReference>
<dbReference type="FunFam" id="1.20.120.350:FF:000010">
    <property type="entry name" value="Voltage-dependent L-type calcium channel subunit alpha"/>
    <property type="match status" value="1"/>
</dbReference>
<feature type="transmembrane region" description="Helical" evidence="33">
    <location>
        <begin position="466"/>
        <end position="489"/>
    </location>
</feature>
<comment type="function">
    <text evidence="31">Voltage-sensitive calcium channels (VSCC) mediate the entry of calcium ions into excitable cells and are also involved in a variety of calcium-dependent processes, including muscle contraction, hormone or neurotransmitter release, gene expression, cell motility, cell division and cell death.</text>
</comment>
<dbReference type="PRINTS" id="PR01630">
    <property type="entry name" value="LVDCCALPHA1"/>
</dbReference>
<dbReference type="InterPro" id="IPR050599">
    <property type="entry name" value="VDCC_alpha-1_subunit"/>
</dbReference>
<evidence type="ECO:0000313" key="35">
    <source>
        <dbReference type="Ensembl" id="ENSACIP00000024971.1"/>
    </source>
</evidence>
<dbReference type="GO" id="GO:0023052">
    <property type="term" value="P:signaling"/>
    <property type="evidence" value="ECO:0007669"/>
    <property type="project" value="UniProtKB-ARBA"/>
</dbReference>
<dbReference type="GO" id="GO:0046872">
    <property type="term" value="F:metal ion binding"/>
    <property type="evidence" value="ECO:0007669"/>
    <property type="project" value="UniProtKB-KW"/>
</dbReference>
<keyword evidence="15 33" id="KW-1133">Transmembrane helix</keyword>
<dbReference type="InterPro" id="IPR005821">
    <property type="entry name" value="Ion_trans_dom"/>
</dbReference>
<reference evidence="35" key="2">
    <citation type="submission" date="2025-09" db="UniProtKB">
        <authorList>
            <consortium name="Ensembl"/>
        </authorList>
    </citation>
    <scope>IDENTIFICATION</scope>
</reference>
<dbReference type="SMART" id="SM01062">
    <property type="entry name" value="Ca_chan_IQ"/>
    <property type="match status" value="1"/>
</dbReference>
<dbReference type="FunFam" id="1.10.287.70:FF:000007">
    <property type="entry name" value="Voltage-dependent L-type calcium channel subunit alpha"/>
    <property type="match status" value="1"/>
</dbReference>
<evidence type="ECO:0000256" key="32">
    <source>
        <dbReference type="SAM" id="MobiDB-lite"/>
    </source>
</evidence>
<keyword evidence="9 33" id="KW-0812">Transmembrane</keyword>
<keyword evidence="16" id="KW-0770">Synapse</keyword>
<evidence type="ECO:0000256" key="25">
    <source>
        <dbReference type="ARBA" id="ARBA00024028"/>
    </source>
</evidence>
<feature type="transmembrane region" description="Helical" evidence="33">
    <location>
        <begin position="76"/>
        <end position="93"/>
    </location>
</feature>
<feature type="transmembrane region" description="Helical" evidence="33">
    <location>
        <begin position="808"/>
        <end position="828"/>
    </location>
</feature>
<feature type="transmembrane region" description="Helical" evidence="33">
    <location>
        <begin position="1004"/>
        <end position="1029"/>
    </location>
</feature>
<feature type="transmembrane region" description="Helical" evidence="33">
    <location>
        <begin position="324"/>
        <end position="346"/>
    </location>
</feature>
<feature type="glycosylation site" description="N-linked (GlcNAc...) asparagine" evidence="30">
    <location>
        <position position="270"/>
    </location>
</feature>
<feature type="compositionally biased region" description="Gly residues" evidence="32">
    <location>
        <begin position="1"/>
        <end position="18"/>
    </location>
</feature>
<evidence type="ECO:0000256" key="11">
    <source>
        <dbReference type="ARBA" id="ARBA00022737"/>
    </source>
</evidence>
<dbReference type="InterPro" id="IPR014873">
    <property type="entry name" value="VDCC_a1su_IQ"/>
</dbReference>
<dbReference type="FunFam" id="1.20.120.350:FF:000001">
    <property type="entry name" value="Voltage-dependent L-type calcium channel subunit alpha"/>
    <property type="match status" value="1"/>
</dbReference>
<comment type="function">
    <text evidence="28">Pore-forming, alpha-1C subunit of the voltage-gated calcium channel that gives rise to L-type calcium currents. Mediates influx of calcium ions into the cytoplasm, and thereby triggers calcium release from the sarcoplasm. Plays an important role in excitation-contraction coupling in the heart. Required for normal heart development and normal regulation of heart rhythm. Required for normal contraction of smooth muscle cells in blood vessels and in the intestine. Essential for normal blood pressure regulation via its role in the contraction of arterial smooth muscle cells. Long-lasting (L-type) calcium channels belong to the 'high-voltage activated' (HVA) group.</text>
</comment>
<evidence type="ECO:0000256" key="28">
    <source>
        <dbReference type="ARBA" id="ARBA00045450"/>
    </source>
</evidence>
<keyword evidence="19" id="KW-1015">Disulfide bond</keyword>
<accession>A0A3Q0SP03</accession>
<feature type="compositionally biased region" description="Basic residues" evidence="32">
    <location>
        <begin position="27"/>
        <end position="39"/>
    </location>
</feature>
<feature type="region of interest" description="Disordered" evidence="32">
    <location>
        <begin position="1"/>
        <end position="45"/>
    </location>
</feature>
<dbReference type="GO" id="GO:0005516">
    <property type="term" value="F:calmodulin binding"/>
    <property type="evidence" value="ECO:0007669"/>
    <property type="project" value="UniProtKB-KW"/>
</dbReference>
<evidence type="ECO:0000256" key="13">
    <source>
        <dbReference type="ARBA" id="ARBA00022860"/>
    </source>
</evidence>
<dbReference type="PANTHER" id="PTHR45628">
    <property type="entry name" value="VOLTAGE-DEPENDENT CALCIUM CHANNEL TYPE A SUBUNIT ALPHA-1"/>
    <property type="match status" value="1"/>
</dbReference>
<evidence type="ECO:0000256" key="30">
    <source>
        <dbReference type="PIRSR" id="PIRSR602077-3"/>
    </source>
</evidence>
<feature type="binding site" evidence="29">
    <location>
        <position position="975"/>
    </location>
    <ligand>
        <name>Ca(2+)</name>
        <dbReference type="ChEBI" id="CHEBI:29108"/>
    </ligand>
</feature>
<evidence type="ECO:0000256" key="10">
    <source>
        <dbReference type="ARBA" id="ARBA00022723"/>
    </source>
</evidence>
<feature type="binding site" evidence="29">
    <location>
        <position position="305"/>
    </location>
    <ligand>
        <name>Ca(2+)</name>
        <dbReference type="ChEBI" id="CHEBI:29108"/>
    </ligand>
</feature>
<evidence type="ECO:0000256" key="21">
    <source>
        <dbReference type="ARBA" id="ARBA00023257"/>
    </source>
</evidence>
<feature type="transmembrane region" description="Helical" evidence="33">
    <location>
        <begin position="429"/>
        <end position="446"/>
    </location>
</feature>
<dbReference type="GO" id="GO:0043204">
    <property type="term" value="C:perikaryon"/>
    <property type="evidence" value="ECO:0007669"/>
    <property type="project" value="UniProtKB-SubCell"/>
</dbReference>
<feature type="transmembrane region" description="Helical" evidence="33">
    <location>
        <begin position="1224"/>
        <end position="1242"/>
    </location>
</feature>
<evidence type="ECO:0000256" key="16">
    <source>
        <dbReference type="ARBA" id="ARBA00023018"/>
    </source>
</evidence>
<feature type="transmembrane region" description="Helical" evidence="33">
    <location>
        <begin position="113"/>
        <end position="133"/>
    </location>
</feature>
<dbReference type="GO" id="GO:0098703">
    <property type="term" value="P:calcium ion import across plasma membrane"/>
    <property type="evidence" value="ECO:0007669"/>
    <property type="project" value="TreeGrafter"/>
</dbReference>
<keyword evidence="18 33" id="KW-0472">Membrane</keyword>
<evidence type="ECO:0000256" key="29">
    <source>
        <dbReference type="PIRSR" id="PIRSR602077-1"/>
    </source>
</evidence>
<feature type="transmembrane region" description="Helical" evidence="33">
    <location>
        <begin position="1316"/>
        <end position="1340"/>
    </location>
</feature>
<evidence type="ECO:0000256" key="17">
    <source>
        <dbReference type="ARBA" id="ARBA00023065"/>
    </source>
</evidence>
<evidence type="ECO:0000259" key="34">
    <source>
        <dbReference type="SMART" id="SM01062"/>
    </source>
</evidence>
<keyword evidence="10 29" id="KW-0479">Metal-binding</keyword>
<evidence type="ECO:0000256" key="20">
    <source>
        <dbReference type="ARBA" id="ARBA00023180"/>
    </source>
</evidence>
<keyword evidence="12 29" id="KW-0106">Calcium</keyword>
<feature type="domain" description="Voltage-dependent calcium channel alpha-1 subunit IQ" evidence="34">
    <location>
        <begin position="1474"/>
        <end position="1508"/>
    </location>
</feature>
<feature type="binding site" evidence="29">
    <location>
        <position position="608"/>
    </location>
    <ligand>
        <name>Ca(2+)</name>
        <dbReference type="ChEBI" id="CHEBI:29108"/>
    </ligand>
</feature>
<keyword evidence="36" id="KW-1185">Reference proteome</keyword>
<dbReference type="GO" id="GO:0030315">
    <property type="term" value="C:T-tubule"/>
    <property type="evidence" value="ECO:0007669"/>
    <property type="project" value="UniProtKB-SubCell"/>
</dbReference>
<comment type="similarity">
    <text evidence="25">Belongs to the calcium channel alpha-1 subunit (TC 1.A.1.11) family. CACNA1C subfamily.</text>
</comment>
<dbReference type="SUPFAM" id="SSF81324">
    <property type="entry name" value="Voltage-gated potassium channels"/>
    <property type="match status" value="4"/>
</dbReference>
<dbReference type="Ensembl" id="ENSACIT00000025622.1">
    <property type="protein sequence ID" value="ENSACIP00000024971.1"/>
    <property type="gene ID" value="ENSACIG00000018635.1"/>
</dbReference>
<proteinExistence type="inferred from homology"/>
<keyword evidence="14 31" id="KW-0851">Voltage-gated channel</keyword>
<name>A0A3Q0SP03_AMPCI</name>
<dbReference type="Pfam" id="PF00520">
    <property type="entry name" value="Ion_trans"/>
    <property type="match status" value="4"/>
</dbReference>
<feature type="transmembrane region" description="Helical" evidence="33">
    <location>
        <begin position="291"/>
        <end position="312"/>
    </location>
</feature>
<dbReference type="GO" id="GO:0030425">
    <property type="term" value="C:dendrite"/>
    <property type="evidence" value="ECO:0007669"/>
    <property type="project" value="UniProtKB-SubCell"/>
</dbReference>
<dbReference type="Gene3D" id="6.10.250.2180">
    <property type="match status" value="1"/>
</dbReference>
<evidence type="ECO:0000256" key="4">
    <source>
        <dbReference type="ARBA" id="ARBA00022448"/>
    </source>
</evidence>
<evidence type="ECO:0000256" key="19">
    <source>
        <dbReference type="ARBA" id="ARBA00023157"/>
    </source>
</evidence>
<sequence length="1718" mass="195390">MGNAASGGGAGLGSGGRGPISTASSTQRKRQHYTAKPKKQTTATATRPPRALLCLTLKNPIRRACISIVEWKPFEIIILMTIFANCVALAVYIPFPEDDSNATNSNLERVEYLFLIIFTVEAFLKVIAYGLLFHPNAYLRNGWNLLDFIIVVALTALATKGDGATPIGGKAAGFDVKALRAFRVLRPLRLVSGVPSLQVVLNSIIKAMVPLLHIALLVLFVIIIYAIIGLELFMGKMHKTCVYNLTGTIAAEKPAPCAPDGAYGRHCTKNGTQCRVGWEGPNDGITNFDNFAFAMLTVFQCITMEGWTDVLYWVNDAVGYRWPWVYFVTLIIIGSFFVLNLVLGVLSGEFSKEREKAKARGDFQKLREKQQLEEDLKGYLDWITQAEDIDPENEEEGLDDEKPRNRNRYSRRWNRLCRRKCRAAVKSQVFYWLVIFLVFLNTLTIASEHHQQPQWLTDVQDIANKVLLALFTGEMLLKMYSLGLQAYFVSLFNRFDSFVVCGGILETILVETKIMSPLGISVLRCVRLLRIFKITRYWNSLSNLVASLLNSVRSIASLLLLLFLFIIIFSLLGMQLFGGKFNFDETRRSTFDNFPQSLLTVFQILTGEDWNSVMYDGIMAYGGPAFPGMLVCIYFIILFICGNYILLNVFLAIAVDNLADAESLTSAQKEEEEEKERKKLARRHTFPLQINMDDCCGDESEEKNPYPANDYIGDDDDDEPEMPVGPRPRPLSDIQLKEKAVPMPEARAFFIFSHTNKFRVLCHKVVNHNIFTNLILFFILLSSISLAAEDPVKNDSFRNKILGYADHVFTGLFTIEIILKMTAYGAFLHKGSFCRNYFNILDLVVVSVSLISSGIQSSAINVVKILRVLRVLRPLRAINRAKGLKHVVQCVFVAIRTIGNIVIVTTLLQFMFACIGVQLFKGKFFYCTDNSKQTQAEYGDVGKPDKAQRLWENSDFNFDDVLQGMMALFAVSTFEGWPGLLYRAIDSHAEDVGPIYNYRVVISIFFIIYIIIIAFFMMNIFVGFVIVTFQEQGEQEYKNCELDKNQRQCVEYALKARPLRRYIPKNPYQYKVWYVVNSTYFEYLMFTLILLNTICLAMQHHGQTKNFNDAMNILNMLFTGLFTVEMILKLIAFKPRGYFSDPWNVFDFLIVIGSIIDVILSEINVNNYLWCIKKACNGLQNSEENARISITFFRLFRVMRLVKLLSRGEGIRTLLWTFIKSFQALPYVALLIVMLFFIYAVIGMQMFGKIALQDNTQINRNNNFQTFPQAVLLLFRCATGEAWQEIMLACSPSKQCEKGSTNENSTSNEDCGSQFAIIYFVSFYMLCAFLIINLFVAVIMDNFDYLTRDWSILGPHHLDEFKRIWAEYDPEAKGRIKHLDVVTLLRRIQPPLGFGKLCPHRVACKRLVSMNMPLNSDGTVMFNATLFALVRTALRIKTEGNLEQANEELRAIVKKIWKRTSMKLLDQVVPPAGDDEVTVGKFYATFLIQEYFRKFKKRKEQGLVAKAGLRTLHDIGPEIRRAISGDLNVEEELDKGIKEPVSAASEDDIFRVKVGYTHLHSLSRERERERERDDQRQLEAVLLHHAHKHTFLHVLRVKKTFFFLKSLMFHHIAWLQITRVFNTKPAHPSFTHFSVKVLISEGLGHFAQDPSFIEATKAELADACDMTIEEMEHAANNILNGNSPTNATSSTSSTSHPLGGVRLSNRETEMMGCTGEWE</sequence>
<feature type="transmembrane region" description="Helical" evidence="33">
    <location>
        <begin position="1080"/>
        <end position="1098"/>
    </location>
</feature>
<evidence type="ECO:0000256" key="18">
    <source>
        <dbReference type="ARBA" id="ARBA00023136"/>
    </source>
</evidence>
<comment type="subcellular location">
    <subcellularLocation>
        <location evidence="24">Cell membrane</location>
        <location evidence="24">Sarcolemma</location>
        <location evidence="24">T-tubule</location>
    </subcellularLocation>
    <subcellularLocation>
        <location evidence="2">Cell membrane</location>
        <location evidence="2">Sarcolemma</location>
        <topology evidence="2">Multi-pass membrane protein</topology>
    </subcellularLocation>
    <subcellularLocation>
        <location evidence="1">Cell projection</location>
        <location evidence="1">Dendrite</location>
    </subcellularLocation>
    <subcellularLocation>
        <location evidence="31">Membrane</location>
        <topology evidence="31">Multi-pass membrane protein</topology>
    </subcellularLocation>
    <subcellularLocation>
        <location evidence="3">Perikaryon</location>
    </subcellularLocation>
    <subcellularLocation>
        <location evidence="26">Postsynaptic density membrane</location>
    </subcellularLocation>
</comment>
<evidence type="ECO:0000256" key="1">
    <source>
        <dbReference type="ARBA" id="ARBA00004279"/>
    </source>
</evidence>
<keyword evidence="5" id="KW-1003">Cell membrane</keyword>
<feature type="region of interest" description="Disordered" evidence="32">
    <location>
        <begin position="1678"/>
        <end position="1718"/>
    </location>
</feature>
<evidence type="ECO:0000256" key="2">
    <source>
        <dbReference type="ARBA" id="ARBA00004415"/>
    </source>
</evidence>
<keyword evidence="6" id="KW-0597">Phosphoprotein</keyword>
<evidence type="ECO:0000256" key="9">
    <source>
        <dbReference type="ARBA" id="ARBA00022692"/>
    </source>
</evidence>
<keyword evidence="21" id="KW-0628">Postsynaptic cell membrane</keyword>
<evidence type="ECO:0000256" key="5">
    <source>
        <dbReference type="ARBA" id="ARBA00022475"/>
    </source>
</evidence>
<dbReference type="GO" id="GO:0007154">
    <property type="term" value="P:cell communication"/>
    <property type="evidence" value="ECO:0007669"/>
    <property type="project" value="UniProtKB-ARBA"/>
</dbReference>
<evidence type="ECO:0000313" key="36">
    <source>
        <dbReference type="Proteomes" id="UP000261340"/>
    </source>
</evidence>